<feature type="transmembrane region" description="Helical" evidence="1">
    <location>
        <begin position="33"/>
        <end position="54"/>
    </location>
</feature>
<dbReference type="Pfam" id="PF04550">
    <property type="entry name" value="Phage_holin_3_2"/>
    <property type="match status" value="1"/>
</dbReference>
<protein>
    <submittedName>
        <fullName evidence="2">Holin</fullName>
    </submittedName>
</protein>
<evidence type="ECO:0000313" key="3">
    <source>
        <dbReference type="Proteomes" id="UP000239990"/>
    </source>
</evidence>
<dbReference type="AlphaFoldDB" id="A0A2S5GQG2"/>
<reference evidence="2 3" key="1">
    <citation type="submission" date="2018-02" db="EMBL/GenBank/DDBJ databases">
        <title>Draft Genome of Achromobacter spanius stain 6.</title>
        <authorList>
            <person name="Gunasekera T.S."/>
            <person name="Radwan O."/>
            <person name="Ruiz O.N."/>
        </authorList>
    </citation>
    <scope>NUCLEOTIDE SEQUENCE [LARGE SCALE GENOMIC DNA]</scope>
    <source>
        <strain evidence="2 3">6</strain>
    </source>
</reference>
<dbReference type="RefSeq" id="WP_104144020.1">
    <property type="nucleotide sequence ID" value="NZ_PREU01000006.1"/>
</dbReference>
<dbReference type="Proteomes" id="UP000239990">
    <property type="component" value="Unassembled WGS sequence"/>
</dbReference>
<keyword evidence="1" id="KW-1133">Transmembrane helix</keyword>
<comment type="caution">
    <text evidence="2">The sequence shown here is derived from an EMBL/GenBank/DDBJ whole genome shotgun (WGS) entry which is preliminary data.</text>
</comment>
<keyword evidence="1" id="KW-0472">Membrane</keyword>
<dbReference type="GO" id="GO:0044660">
    <property type="term" value="P:viral release via pore formation in host cell membrane"/>
    <property type="evidence" value="ECO:0007669"/>
    <property type="project" value="InterPro"/>
</dbReference>
<gene>
    <name evidence="2" type="ORF">C4E15_14605</name>
</gene>
<accession>A0A2S5GQG2</accession>
<evidence type="ECO:0000313" key="2">
    <source>
        <dbReference type="EMBL" id="PPA75337.1"/>
    </source>
</evidence>
<evidence type="ECO:0000256" key="1">
    <source>
        <dbReference type="SAM" id="Phobius"/>
    </source>
</evidence>
<proteinExistence type="predicted"/>
<sequence length="96" mass="9916">MSDWERTLAWLAGVGALVAVGRALTNKEELPWRVVAGRVILGSALSTVVTLLLIPYPDAPMPVLVGAGAAVGILGEQVLEVAARRILAFKVGGGAK</sequence>
<organism evidence="2 3">
    <name type="scientific">Achromobacter spanius</name>
    <dbReference type="NCBI Taxonomy" id="217203"/>
    <lineage>
        <taxon>Bacteria</taxon>
        <taxon>Pseudomonadati</taxon>
        <taxon>Pseudomonadota</taxon>
        <taxon>Betaproteobacteria</taxon>
        <taxon>Burkholderiales</taxon>
        <taxon>Alcaligenaceae</taxon>
        <taxon>Achromobacter</taxon>
    </lineage>
</organism>
<dbReference type="InterPro" id="IPR007633">
    <property type="entry name" value="Phage_P2_Holin"/>
</dbReference>
<name>A0A2S5GQG2_9BURK</name>
<keyword evidence="1" id="KW-0812">Transmembrane</keyword>
<dbReference type="EMBL" id="PREU01000006">
    <property type="protein sequence ID" value="PPA75337.1"/>
    <property type="molecule type" value="Genomic_DNA"/>
</dbReference>
<dbReference type="OrthoDB" id="8596216at2"/>